<comment type="caution">
    <text evidence="5">The sequence shown here is derived from an EMBL/GenBank/DDBJ whole genome shotgun (WGS) entry which is preliminary data.</text>
</comment>
<dbReference type="InterPro" id="IPR036388">
    <property type="entry name" value="WH-like_DNA-bd_sf"/>
</dbReference>
<name>A0A6N7YUH6_9PSEU</name>
<proteinExistence type="predicted"/>
<keyword evidence="3" id="KW-0804">Transcription</keyword>
<reference evidence="5 6" key="1">
    <citation type="submission" date="2019-11" db="EMBL/GenBank/DDBJ databases">
        <title>Draft genome of Amycolatopsis RM579.</title>
        <authorList>
            <person name="Duangmal K."/>
            <person name="Mingma R."/>
        </authorList>
    </citation>
    <scope>NUCLEOTIDE SEQUENCE [LARGE SCALE GENOMIC DNA]</scope>
    <source>
        <strain evidence="5 6">RM579</strain>
    </source>
</reference>
<keyword evidence="2" id="KW-0238">DNA-binding</keyword>
<dbReference type="GO" id="GO:0043200">
    <property type="term" value="P:response to amino acid"/>
    <property type="evidence" value="ECO:0007669"/>
    <property type="project" value="TreeGrafter"/>
</dbReference>
<dbReference type="EMBL" id="WMBA01000023">
    <property type="protein sequence ID" value="MTD55578.1"/>
    <property type="molecule type" value="Genomic_DNA"/>
</dbReference>
<dbReference type="Gene3D" id="3.30.70.920">
    <property type="match status" value="1"/>
</dbReference>
<dbReference type="Gene3D" id="1.10.10.10">
    <property type="entry name" value="Winged helix-like DNA-binding domain superfamily/Winged helix DNA-binding domain"/>
    <property type="match status" value="1"/>
</dbReference>
<feature type="domain" description="HTH asnC-type" evidence="4">
    <location>
        <begin position="100"/>
        <end position="161"/>
    </location>
</feature>
<dbReference type="SMART" id="SM00344">
    <property type="entry name" value="HTH_ASNC"/>
    <property type="match status" value="1"/>
</dbReference>
<evidence type="ECO:0000259" key="4">
    <source>
        <dbReference type="PROSITE" id="PS50956"/>
    </source>
</evidence>
<dbReference type="InterPro" id="IPR019887">
    <property type="entry name" value="Tscrpt_reg_AsnC/Lrp_C"/>
</dbReference>
<dbReference type="InterPro" id="IPR019888">
    <property type="entry name" value="Tscrpt_reg_AsnC-like"/>
</dbReference>
<dbReference type="InterPro" id="IPR000485">
    <property type="entry name" value="AsnC-type_HTH_dom"/>
</dbReference>
<accession>A0A6N7YUH6</accession>
<dbReference type="Proteomes" id="UP000440096">
    <property type="component" value="Unassembled WGS sequence"/>
</dbReference>
<sequence>MPMIARSPDCSSRQKTTCSCAVPMAVWRSKTPASRSRTISVLTRTPLAHREGGMTSWDESHCCGNSRSTGRIGQLVRPQLCISTRCVGYGTEGVTDMATLDRLDAEIIGRLEQSGRAGIAQLASDLGVSRNTIQARMRRLEESGVLRGFRPELDLSAIGLPVQAYISLEVDQRMIPEIIDKLEAVPEVLEARTQAGREDLVVLVASSSVSDIQRISIDLVNIAGVRHTDTTLIVNTVVPYRVWPLLDRHTSAKGWGRSTPPPR</sequence>
<protein>
    <submittedName>
        <fullName evidence="5">AsnC family transcriptional regulator</fullName>
    </submittedName>
</protein>
<keyword evidence="6" id="KW-1185">Reference proteome</keyword>
<dbReference type="PRINTS" id="PR00033">
    <property type="entry name" value="HTHASNC"/>
</dbReference>
<evidence type="ECO:0000256" key="1">
    <source>
        <dbReference type="ARBA" id="ARBA00023015"/>
    </source>
</evidence>
<dbReference type="GO" id="GO:0005829">
    <property type="term" value="C:cytosol"/>
    <property type="evidence" value="ECO:0007669"/>
    <property type="project" value="TreeGrafter"/>
</dbReference>
<keyword evidence="1" id="KW-0805">Transcription regulation</keyword>
<dbReference type="PROSITE" id="PS50956">
    <property type="entry name" value="HTH_ASNC_2"/>
    <property type="match status" value="1"/>
</dbReference>
<evidence type="ECO:0000256" key="2">
    <source>
        <dbReference type="ARBA" id="ARBA00023125"/>
    </source>
</evidence>
<dbReference type="OrthoDB" id="9809462at2"/>
<dbReference type="AlphaFoldDB" id="A0A6N7YUH6"/>
<evidence type="ECO:0000313" key="6">
    <source>
        <dbReference type="Proteomes" id="UP000440096"/>
    </source>
</evidence>
<organism evidence="5 6">
    <name type="scientific">Amycolatopsis pithecellobii</name>
    <dbReference type="NCBI Taxonomy" id="664692"/>
    <lineage>
        <taxon>Bacteria</taxon>
        <taxon>Bacillati</taxon>
        <taxon>Actinomycetota</taxon>
        <taxon>Actinomycetes</taxon>
        <taxon>Pseudonocardiales</taxon>
        <taxon>Pseudonocardiaceae</taxon>
        <taxon>Amycolatopsis</taxon>
    </lineage>
</organism>
<dbReference type="InterPro" id="IPR036390">
    <property type="entry name" value="WH_DNA-bd_sf"/>
</dbReference>
<dbReference type="PANTHER" id="PTHR30154:SF34">
    <property type="entry name" value="TRANSCRIPTIONAL REGULATOR AZLB"/>
    <property type="match status" value="1"/>
</dbReference>
<dbReference type="SUPFAM" id="SSF54909">
    <property type="entry name" value="Dimeric alpha+beta barrel"/>
    <property type="match status" value="1"/>
</dbReference>
<evidence type="ECO:0000256" key="3">
    <source>
        <dbReference type="ARBA" id="ARBA00023163"/>
    </source>
</evidence>
<gene>
    <name evidence="5" type="ORF">GKO32_16570</name>
</gene>
<dbReference type="PANTHER" id="PTHR30154">
    <property type="entry name" value="LEUCINE-RESPONSIVE REGULATORY PROTEIN"/>
    <property type="match status" value="1"/>
</dbReference>
<dbReference type="SUPFAM" id="SSF46785">
    <property type="entry name" value="Winged helix' DNA-binding domain"/>
    <property type="match status" value="1"/>
</dbReference>
<dbReference type="InterPro" id="IPR011008">
    <property type="entry name" value="Dimeric_a/b-barrel"/>
</dbReference>
<dbReference type="GO" id="GO:0043565">
    <property type="term" value="F:sequence-specific DNA binding"/>
    <property type="evidence" value="ECO:0007669"/>
    <property type="project" value="InterPro"/>
</dbReference>
<dbReference type="Pfam" id="PF13404">
    <property type="entry name" value="HTH_AsnC-type"/>
    <property type="match status" value="1"/>
</dbReference>
<evidence type="ECO:0000313" key="5">
    <source>
        <dbReference type="EMBL" id="MTD55578.1"/>
    </source>
</evidence>
<dbReference type="Pfam" id="PF01037">
    <property type="entry name" value="AsnC_trans_reg"/>
    <property type="match status" value="1"/>
</dbReference>